<dbReference type="PROSITE" id="PS50995">
    <property type="entry name" value="HTH_MARR_2"/>
    <property type="match status" value="1"/>
</dbReference>
<dbReference type="SMART" id="SM00347">
    <property type="entry name" value="HTH_MARR"/>
    <property type="match status" value="1"/>
</dbReference>
<keyword evidence="6" id="KW-1185">Reference proteome</keyword>
<dbReference type="Proteomes" id="UP001596142">
    <property type="component" value="Unassembled WGS sequence"/>
</dbReference>
<dbReference type="InterPro" id="IPR000835">
    <property type="entry name" value="HTH_MarR-typ"/>
</dbReference>
<dbReference type="SUPFAM" id="SSF46785">
    <property type="entry name" value="Winged helix' DNA-binding domain"/>
    <property type="match status" value="1"/>
</dbReference>
<protein>
    <submittedName>
        <fullName evidence="5">MarR family winged helix-turn-helix transcriptional regulator</fullName>
    </submittedName>
</protein>
<evidence type="ECO:0000256" key="1">
    <source>
        <dbReference type="ARBA" id="ARBA00023015"/>
    </source>
</evidence>
<dbReference type="Gene3D" id="1.10.10.10">
    <property type="entry name" value="Winged helix-like DNA-binding domain superfamily/Winged helix DNA-binding domain"/>
    <property type="match status" value="1"/>
</dbReference>
<reference evidence="6" key="1">
    <citation type="journal article" date="2019" name="Int. J. Syst. Evol. Microbiol.">
        <title>The Global Catalogue of Microorganisms (GCM) 10K type strain sequencing project: providing services to taxonomists for standard genome sequencing and annotation.</title>
        <authorList>
            <consortium name="The Broad Institute Genomics Platform"/>
            <consortium name="The Broad Institute Genome Sequencing Center for Infectious Disease"/>
            <person name="Wu L."/>
            <person name="Ma J."/>
        </authorList>
    </citation>
    <scope>NUCLEOTIDE SEQUENCE [LARGE SCALE GENOMIC DNA]</scope>
    <source>
        <strain evidence="6">CECT 7184</strain>
    </source>
</reference>
<sequence length="151" mass="17848">MKKLEENLSYNIGVLAHLLRNHHNQVLMSFDLSFSQAKVLYFLHEFGEQSQSSLQKRLYIQPSSMNGLVESMVKKNLIEKKESQLDRRTKLISLTEKGIETEGRLREVREEVETDLVRDFEPAERELLLSWLKKMTLRMQQRNGQNEKELK</sequence>
<dbReference type="Pfam" id="PF12802">
    <property type="entry name" value="MarR_2"/>
    <property type="match status" value="1"/>
</dbReference>
<dbReference type="InterPro" id="IPR036390">
    <property type="entry name" value="WH_DNA-bd_sf"/>
</dbReference>
<organism evidence="5 6">
    <name type="scientific">Thalassorhabdus alkalitolerans</name>
    <dbReference type="NCBI Taxonomy" id="2282697"/>
    <lineage>
        <taxon>Bacteria</taxon>
        <taxon>Bacillati</taxon>
        <taxon>Bacillota</taxon>
        <taxon>Bacilli</taxon>
        <taxon>Bacillales</taxon>
        <taxon>Bacillaceae</taxon>
        <taxon>Thalassorhabdus</taxon>
    </lineage>
</organism>
<dbReference type="PRINTS" id="PR00598">
    <property type="entry name" value="HTHMARR"/>
</dbReference>
<evidence type="ECO:0000256" key="2">
    <source>
        <dbReference type="ARBA" id="ARBA00023125"/>
    </source>
</evidence>
<dbReference type="EMBL" id="JBHSOZ010000003">
    <property type="protein sequence ID" value="MFC5712906.1"/>
    <property type="molecule type" value="Genomic_DNA"/>
</dbReference>
<gene>
    <name evidence="5" type="ORF">ACFPU1_08940</name>
</gene>
<accession>A0ABW0YL89</accession>
<dbReference type="RefSeq" id="WP_385940225.1">
    <property type="nucleotide sequence ID" value="NZ_JBHSOZ010000003.1"/>
</dbReference>
<evidence type="ECO:0000259" key="4">
    <source>
        <dbReference type="PROSITE" id="PS50995"/>
    </source>
</evidence>
<evidence type="ECO:0000256" key="3">
    <source>
        <dbReference type="ARBA" id="ARBA00023163"/>
    </source>
</evidence>
<dbReference type="PANTHER" id="PTHR42756:SF1">
    <property type="entry name" value="TRANSCRIPTIONAL REPRESSOR OF EMRAB OPERON"/>
    <property type="match status" value="1"/>
</dbReference>
<keyword evidence="1" id="KW-0805">Transcription regulation</keyword>
<dbReference type="InterPro" id="IPR036388">
    <property type="entry name" value="WH-like_DNA-bd_sf"/>
</dbReference>
<name>A0ABW0YL89_9BACI</name>
<evidence type="ECO:0000313" key="6">
    <source>
        <dbReference type="Proteomes" id="UP001596142"/>
    </source>
</evidence>
<dbReference type="PANTHER" id="PTHR42756">
    <property type="entry name" value="TRANSCRIPTIONAL REGULATOR, MARR"/>
    <property type="match status" value="1"/>
</dbReference>
<feature type="domain" description="HTH marR-type" evidence="4">
    <location>
        <begin position="5"/>
        <end position="137"/>
    </location>
</feature>
<comment type="caution">
    <text evidence="5">The sequence shown here is derived from an EMBL/GenBank/DDBJ whole genome shotgun (WGS) entry which is preliminary data.</text>
</comment>
<evidence type="ECO:0000313" key="5">
    <source>
        <dbReference type="EMBL" id="MFC5712906.1"/>
    </source>
</evidence>
<keyword evidence="3" id="KW-0804">Transcription</keyword>
<proteinExistence type="predicted"/>
<keyword evidence="2" id="KW-0238">DNA-binding</keyword>